<gene>
    <name evidence="1" type="ORF">EZS28_003933</name>
</gene>
<accession>A0A5J4X245</accession>
<protein>
    <submittedName>
        <fullName evidence="1">Uncharacterized protein</fullName>
    </submittedName>
</protein>
<proteinExistence type="predicted"/>
<dbReference type="EMBL" id="SNRW01000545">
    <property type="protein sequence ID" value="KAA6400539.1"/>
    <property type="molecule type" value="Genomic_DNA"/>
</dbReference>
<dbReference type="Proteomes" id="UP000324800">
    <property type="component" value="Unassembled WGS sequence"/>
</dbReference>
<reference evidence="1 2" key="1">
    <citation type="submission" date="2019-03" db="EMBL/GenBank/DDBJ databases">
        <title>Single cell metagenomics reveals metabolic interactions within the superorganism composed of flagellate Streblomastix strix and complex community of Bacteroidetes bacteria on its surface.</title>
        <authorList>
            <person name="Treitli S.C."/>
            <person name="Kolisko M."/>
            <person name="Husnik F."/>
            <person name="Keeling P."/>
            <person name="Hampl V."/>
        </authorList>
    </citation>
    <scope>NUCLEOTIDE SEQUENCE [LARGE SCALE GENOMIC DNA]</scope>
    <source>
        <strain evidence="1">ST1C</strain>
    </source>
</reference>
<sequence length="145" mass="16344">MGCCSSKEEILLQEMQVQEQQDKPVTVENVLFFRSDSNGNPGEQVKAIFKPSGTDFSLSYLTTIQLNFCFADLKIHARCILSHVLVGSKGRVPEDYEIVACDLQSKELNVIDTHAELPRAWPVGDYELRIFINDALVHCAPFIIR</sequence>
<evidence type="ECO:0000313" key="2">
    <source>
        <dbReference type="Proteomes" id="UP000324800"/>
    </source>
</evidence>
<organism evidence="1 2">
    <name type="scientific">Streblomastix strix</name>
    <dbReference type="NCBI Taxonomy" id="222440"/>
    <lineage>
        <taxon>Eukaryota</taxon>
        <taxon>Metamonada</taxon>
        <taxon>Preaxostyla</taxon>
        <taxon>Oxymonadida</taxon>
        <taxon>Streblomastigidae</taxon>
        <taxon>Streblomastix</taxon>
    </lineage>
</organism>
<name>A0A5J4X245_9EUKA</name>
<comment type="caution">
    <text evidence="1">The sequence shown here is derived from an EMBL/GenBank/DDBJ whole genome shotgun (WGS) entry which is preliminary data.</text>
</comment>
<dbReference type="AlphaFoldDB" id="A0A5J4X245"/>
<evidence type="ECO:0000313" key="1">
    <source>
        <dbReference type="EMBL" id="KAA6400539.1"/>
    </source>
</evidence>